<dbReference type="Proteomes" id="UP000294901">
    <property type="component" value="Unassembled WGS sequence"/>
</dbReference>
<keyword evidence="3" id="KW-1185">Reference proteome</keyword>
<sequence length="180" mass="18809">MRALVRVVVAGAVVAAGIAMGGPTSAAVTYDPQTKKGYVGRADLLAAFGWDDATLKARAAGIVFNHDFWTDDTYAVTCGKRTFPLVHHREFGRYELFDAAVSDKGRGARGYTGKLAGFWLTGPRFGISGTTAGPAPGQPCPDDATSKITKATLTATSKGWALQAGSGDLTRQLRTGTTPA</sequence>
<evidence type="ECO:0000313" key="3">
    <source>
        <dbReference type="Proteomes" id="UP000294901"/>
    </source>
</evidence>
<reference evidence="2 3" key="1">
    <citation type="submission" date="2019-03" db="EMBL/GenBank/DDBJ databases">
        <title>Sequencing the genomes of 1000 actinobacteria strains.</title>
        <authorList>
            <person name="Klenk H.-P."/>
        </authorList>
    </citation>
    <scope>NUCLEOTIDE SEQUENCE [LARGE SCALE GENOMIC DNA]</scope>
    <source>
        <strain evidence="2 3">DSM 43805</strain>
    </source>
</reference>
<dbReference type="AlphaFoldDB" id="A0A4R6J795"/>
<proteinExistence type="predicted"/>
<protein>
    <submittedName>
        <fullName evidence="2">Uncharacterized protein</fullName>
    </submittedName>
</protein>
<name>A0A4R6J795_9ACTN</name>
<feature type="chain" id="PRO_5020813638" evidence="1">
    <location>
        <begin position="27"/>
        <end position="180"/>
    </location>
</feature>
<keyword evidence="1" id="KW-0732">Signal</keyword>
<evidence type="ECO:0000256" key="1">
    <source>
        <dbReference type="SAM" id="SignalP"/>
    </source>
</evidence>
<feature type="signal peptide" evidence="1">
    <location>
        <begin position="1"/>
        <end position="26"/>
    </location>
</feature>
<dbReference type="EMBL" id="SNWR01000002">
    <property type="protein sequence ID" value="TDO31370.1"/>
    <property type="molecule type" value="Genomic_DNA"/>
</dbReference>
<gene>
    <name evidence="2" type="ORF">C8E87_6791</name>
</gene>
<comment type="caution">
    <text evidence="2">The sequence shown here is derived from an EMBL/GenBank/DDBJ whole genome shotgun (WGS) entry which is preliminary data.</text>
</comment>
<organism evidence="2 3">
    <name type="scientific">Paractinoplanes brasiliensis</name>
    <dbReference type="NCBI Taxonomy" id="52695"/>
    <lineage>
        <taxon>Bacteria</taxon>
        <taxon>Bacillati</taxon>
        <taxon>Actinomycetota</taxon>
        <taxon>Actinomycetes</taxon>
        <taxon>Micromonosporales</taxon>
        <taxon>Micromonosporaceae</taxon>
        <taxon>Paractinoplanes</taxon>
    </lineage>
</organism>
<evidence type="ECO:0000313" key="2">
    <source>
        <dbReference type="EMBL" id="TDO31370.1"/>
    </source>
</evidence>
<accession>A0A4R6J795</accession>